<reference evidence="1 2" key="1">
    <citation type="journal article" date="2016" name="Front. Microbiol.">
        <title>Genomic Resource of Rice Seed Associated Bacteria.</title>
        <authorList>
            <person name="Midha S."/>
            <person name="Bansal K."/>
            <person name="Sharma S."/>
            <person name="Kumar N."/>
            <person name="Patil P.P."/>
            <person name="Chaudhry V."/>
            <person name="Patil P.B."/>
        </authorList>
    </citation>
    <scope>NUCLEOTIDE SEQUENCE [LARGE SCALE GENOMIC DNA]</scope>
    <source>
        <strain evidence="1 2">NS331</strain>
    </source>
</reference>
<dbReference type="AlphaFoldDB" id="A0A147GLI8"/>
<dbReference type="InterPro" id="IPR010263">
    <property type="entry name" value="T6SS_TssK"/>
</dbReference>
<sequence>MPRPAHPVLWTDDLDLLPQQFQHLQAHLRHHAQALTAAWRLPAHGLLALDVDAGALAHGQLSLRAAAGVLPDGTPFDLPADQPLPPPVLLAPRDEGAVFVLAVARAGVGPAQPQEAALPGGARARYRRQMVELADDSSPDPAPPEAVGLGVLDLRLLRQSEASSQDVVLPIARIARVSSSGQATLDEAHVPPLLDLRAARTLLARLEALLGVLRYRADWQMARVGQPQNSSVLEVADFVLLQSLLRHEAALALTLSLTHVPPLAVLQQLQALVSDVAALGHPPERAYAIAWTPETPMAMFQPLLAQAEALLNQMRERLAVEFGFRTEKDGLLVATELLPALGGHERLVVAVHAQVPDEWLYRRFATQAIVGAADRLAELVRLQVPGVVLRHLPTAPAELPLQAGWHYFELEPGSAPWHEMARSRALGIHVAGAWPGLALRGWLIRPLSAAGAHGGA</sequence>
<keyword evidence="2" id="KW-1185">Reference proteome</keyword>
<organism evidence="1 2">
    <name type="scientific">Pseudacidovorax intermedius</name>
    <dbReference type="NCBI Taxonomy" id="433924"/>
    <lineage>
        <taxon>Bacteria</taxon>
        <taxon>Pseudomonadati</taxon>
        <taxon>Pseudomonadota</taxon>
        <taxon>Betaproteobacteria</taxon>
        <taxon>Burkholderiales</taxon>
        <taxon>Comamonadaceae</taxon>
        <taxon>Pseudacidovorax</taxon>
    </lineage>
</organism>
<dbReference type="NCBIfam" id="TIGR03353">
    <property type="entry name" value="VI_chp_4"/>
    <property type="match status" value="1"/>
</dbReference>
<dbReference type="EMBL" id="LDSL01000251">
    <property type="protein sequence ID" value="KTT10238.1"/>
    <property type="molecule type" value="Genomic_DNA"/>
</dbReference>
<dbReference type="PANTHER" id="PTHR35566:SF1">
    <property type="entry name" value="TYPE VI SECRETION SYSTEM BASEPLATE COMPONENT TSSK1"/>
    <property type="match status" value="1"/>
</dbReference>
<protein>
    <recommendedName>
        <fullName evidence="3">Type VI secretion system protein ImpJ</fullName>
    </recommendedName>
</protein>
<gene>
    <name evidence="1" type="ORF">NS331_25075</name>
</gene>
<dbReference type="RefSeq" id="WP_058644598.1">
    <property type="nucleotide sequence ID" value="NZ_LDSL01000251.1"/>
</dbReference>
<dbReference type="Proteomes" id="UP000072741">
    <property type="component" value="Unassembled WGS sequence"/>
</dbReference>
<dbReference type="PANTHER" id="PTHR35566">
    <property type="entry name" value="BLR3599 PROTEIN"/>
    <property type="match status" value="1"/>
</dbReference>
<evidence type="ECO:0000313" key="1">
    <source>
        <dbReference type="EMBL" id="KTT10238.1"/>
    </source>
</evidence>
<evidence type="ECO:0000313" key="2">
    <source>
        <dbReference type="Proteomes" id="UP000072741"/>
    </source>
</evidence>
<dbReference type="Pfam" id="PF05936">
    <property type="entry name" value="T6SS_VasE"/>
    <property type="match status" value="1"/>
</dbReference>
<name>A0A147GLI8_9BURK</name>
<evidence type="ECO:0008006" key="3">
    <source>
        <dbReference type="Google" id="ProtNLM"/>
    </source>
</evidence>
<accession>A0A147GLI8</accession>
<comment type="caution">
    <text evidence="1">The sequence shown here is derived from an EMBL/GenBank/DDBJ whole genome shotgun (WGS) entry which is preliminary data.</text>
</comment>
<proteinExistence type="predicted"/>